<protein>
    <submittedName>
        <fullName evidence="1">Glutamate--cysteine ligase GCS2</fullName>
    </submittedName>
</protein>
<organism evidence="1 2">
    <name type="scientific">Haliangium ochraceum (strain DSM 14365 / JCM 11303 / SMP-2)</name>
    <dbReference type="NCBI Taxonomy" id="502025"/>
    <lineage>
        <taxon>Bacteria</taxon>
        <taxon>Pseudomonadati</taxon>
        <taxon>Myxococcota</taxon>
        <taxon>Polyangia</taxon>
        <taxon>Haliangiales</taxon>
        <taxon>Kofleriaceae</taxon>
        <taxon>Haliangium</taxon>
    </lineage>
</organism>
<evidence type="ECO:0000313" key="1">
    <source>
        <dbReference type="EMBL" id="ACY18260.1"/>
    </source>
</evidence>
<dbReference type="eggNOG" id="COG2170">
    <property type="taxonomic scope" value="Bacteria"/>
</dbReference>
<sequence length="420" mass="46401">MSERLHLFEGFGIELEYMIVDAATLSVRPIADALLRAVGGDDETEVERGEAAWSNELALHVIEMKTNGPRPDLAGLDELFQRQIDEIESLLAPMGARLMPTGMHPWMDPHRELRLWPHEDDVIYKTFDRIFDCRGHGWANLQSMHINLPFADDDELGRLHAAIRLVLPILPALAASSPIAGGAFAGFADYRMEVYRHNARRVPAVSGVVVPERVFTQAAYEGELLQGIYDQLAEHDPEGVLRHEWVNARGCIARFDRGALEIRVLDTQECPRADVAIAGAVSAVVRGLVEERHADQAQQRSWDENRLAATLREVVRDGGDAVIDDAAYLALFGVTEGPCRAGELWRHLVTEVVAQASGYPAWREPLRVILEHGCLAERIARSLGGAQPADTEIAPGRLHAIYGRLSDCLRDGALFTPDAA</sequence>
<dbReference type="SUPFAM" id="SSF55931">
    <property type="entry name" value="Glutamine synthetase/guanido kinase"/>
    <property type="match status" value="1"/>
</dbReference>
<dbReference type="GO" id="GO:0004357">
    <property type="term" value="F:glutamate-cysteine ligase activity"/>
    <property type="evidence" value="ECO:0007669"/>
    <property type="project" value="InterPro"/>
</dbReference>
<dbReference type="AlphaFoldDB" id="D0LHB5"/>
<reference evidence="1 2" key="1">
    <citation type="journal article" date="2010" name="Stand. Genomic Sci.">
        <title>Complete genome sequence of Haliangium ochraceum type strain (SMP-2).</title>
        <authorList>
            <consortium name="US DOE Joint Genome Institute (JGI-PGF)"/>
            <person name="Ivanova N."/>
            <person name="Daum C."/>
            <person name="Lang E."/>
            <person name="Abt B."/>
            <person name="Kopitz M."/>
            <person name="Saunders E."/>
            <person name="Lapidus A."/>
            <person name="Lucas S."/>
            <person name="Glavina Del Rio T."/>
            <person name="Nolan M."/>
            <person name="Tice H."/>
            <person name="Copeland A."/>
            <person name="Cheng J.F."/>
            <person name="Chen F."/>
            <person name="Bruce D."/>
            <person name="Goodwin L."/>
            <person name="Pitluck S."/>
            <person name="Mavromatis K."/>
            <person name="Pati A."/>
            <person name="Mikhailova N."/>
            <person name="Chen A."/>
            <person name="Palaniappan K."/>
            <person name="Land M."/>
            <person name="Hauser L."/>
            <person name="Chang Y.J."/>
            <person name="Jeffries C.D."/>
            <person name="Detter J.C."/>
            <person name="Brettin T."/>
            <person name="Rohde M."/>
            <person name="Goker M."/>
            <person name="Bristow J."/>
            <person name="Markowitz V."/>
            <person name="Eisen J.A."/>
            <person name="Hugenholtz P."/>
            <person name="Kyrpides N.C."/>
            <person name="Klenk H.P."/>
        </authorList>
    </citation>
    <scope>NUCLEOTIDE SEQUENCE [LARGE SCALE GENOMIC DNA]</scope>
    <source>
        <strain evidence="2">DSM 14365 / CIP 107738 / JCM 11303 / AJ 13395 / SMP-2</strain>
    </source>
</reference>
<accession>D0LHB5</accession>
<dbReference type="InterPro" id="IPR050141">
    <property type="entry name" value="GCL_type2/YbdK_subfam"/>
</dbReference>
<gene>
    <name evidence="1" type="ordered locus">Hoch_5783</name>
</gene>
<dbReference type="STRING" id="502025.Hoch_5783"/>
<keyword evidence="1" id="KW-0436">Ligase</keyword>
<dbReference type="Gene3D" id="3.30.590.20">
    <property type="match status" value="1"/>
</dbReference>
<dbReference type="EMBL" id="CP001804">
    <property type="protein sequence ID" value="ACY18260.1"/>
    <property type="molecule type" value="Genomic_DNA"/>
</dbReference>
<proteinExistence type="predicted"/>
<dbReference type="PANTHER" id="PTHR36510">
    <property type="entry name" value="GLUTAMATE--CYSTEINE LIGASE 2-RELATED"/>
    <property type="match status" value="1"/>
</dbReference>
<dbReference type="OrthoDB" id="9804786at2"/>
<dbReference type="Pfam" id="PF04107">
    <property type="entry name" value="GCS2"/>
    <property type="match status" value="1"/>
</dbReference>
<name>D0LHB5_HALO1</name>
<keyword evidence="2" id="KW-1185">Reference proteome</keyword>
<dbReference type="Proteomes" id="UP000001880">
    <property type="component" value="Chromosome"/>
</dbReference>
<evidence type="ECO:0000313" key="2">
    <source>
        <dbReference type="Proteomes" id="UP000001880"/>
    </source>
</evidence>
<dbReference type="HOGENOM" id="CLU_056152_0_0_7"/>
<dbReference type="GO" id="GO:0042398">
    <property type="term" value="P:modified amino acid biosynthetic process"/>
    <property type="evidence" value="ECO:0007669"/>
    <property type="project" value="InterPro"/>
</dbReference>
<dbReference type="RefSeq" id="WP_012830852.1">
    <property type="nucleotide sequence ID" value="NC_013440.1"/>
</dbReference>
<dbReference type="InterPro" id="IPR014746">
    <property type="entry name" value="Gln_synth/guanido_kin_cat_dom"/>
</dbReference>
<dbReference type="InterPro" id="IPR006336">
    <property type="entry name" value="GCS2"/>
</dbReference>
<dbReference type="KEGG" id="hoh:Hoch_5783"/>
<dbReference type="PANTHER" id="PTHR36510:SF1">
    <property type="entry name" value="GLUTAMATE--CYSTEINE LIGASE 2-RELATED"/>
    <property type="match status" value="1"/>
</dbReference>